<dbReference type="InterPro" id="IPR029063">
    <property type="entry name" value="SAM-dependent_MTases_sf"/>
</dbReference>
<accession>A0A1B0DC50</accession>
<dbReference type="EMBL" id="AJVK01005022">
    <property type="status" value="NOT_ANNOTATED_CDS"/>
    <property type="molecule type" value="Genomic_DNA"/>
</dbReference>
<dbReference type="PANTHER" id="PTHR12496:SF9">
    <property type="entry name" value="METHYLTRANSFERASE-LIKE PROTEIN 25-RELATED"/>
    <property type="match status" value="1"/>
</dbReference>
<dbReference type="AlphaFoldDB" id="A0A1B0DC50"/>
<keyword evidence="3" id="KW-1185">Reference proteome</keyword>
<name>A0A1B0DC50_PHLPP</name>
<dbReference type="PANTHER" id="PTHR12496">
    <property type="entry name" value="CGI-41 METHYLTRANSFERASE"/>
    <property type="match status" value="1"/>
</dbReference>
<reference evidence="2" key="1">
    <citation type="submission" date="2022-08" db="UniProtKB">
        <authorList>
            <consortium name="EnsemblMetazoa"/>
        </authorList>
    </citation>
    <scope>IDENTIFICATION</scope>
    <source>
        <strain evidence="2">Israel</strain>
    </source>
</reference>
<evidence type="ECO:0000313" key="3">
    <source>
        <dbReference type="Proteomes" id="UP000092462"/>
    </source>
</evidence>
<feature type="domain" description="Methyltransferase" evidence="1">
    <location>
        <begin position="115"/>
        <end position="263"/>
    </location>
</feature>
<dbReference type="Pfam" id="PF13679">
    <property type="entry name" value="Methyltransf_32"/>
    <property type="match status" value="1"/>
</dbReference>
<evidence type="ECO:0000313" key="2">
    <source>
        <dbReference type="EnsemblMetazoa" id="PPAI005389-PA"/>
    </source>
</evidence>
<protein>
    <recommendedName>
        <fullName evidence="1">Methyltransferase domain-containing protein</fullName>
    </recommendedName>
</protein>
<dbReference type="InterPro" id="IPR052220">
    <property type="entry name" value="METTL25"/>
</dbReference>
<dbReference type="Proteomes" id="UP000092462">
    <property type="component" value="Unassembled WGS sequence"/>
</dbReference>
<evidence type="ECO:0000259" key="1">
    <source>
        <dbReference type="Pfam" id="PF13679"/>
    </source>
</evidence>
<dbReference type="InterPro" id="IPR025714">
    <property type="entry name" value="Methyltranfer_dom"/>
</dbReference>
<sequence length="425" mass="49076">MMCTADKVQETLGRTLDFLKEHQNLIDCHVVDFLWNNHWEKLLPVDLRKELDANGGEIIENLQSILSGNCPYKQLREFLTKAKNHSLASFDQAINLEDFLPEEQPLKVTDFMTPKKMHEVKSASRLVSWLCSKSKSPIVVVDAGDGKGYLSSCLAFEYNLPVIGLEANADYQKSAENRVAKLKKKWKISDREKNYKSMAITVTSDLRIGKMSQEVFSMDDEKNFCLSGLHTCGDLAVSCLEIFIRDPHVRYLCNIGCCYNLLSRFPVSTYLANQNFLLSDRAKMLACQSLNRILQGSLPKNSLHFRTFFEQLLKEKYPLKDFEQLGKIKCNNFNEYFKICCKKMHLEPFYSDEEICEKFSKYDRKNLDIFYILRSSIAEAIETVIILDRILFIIETCRESKVHLVKLFQQDISPRCFAIVAEKLP</sequence>
<proteinExistence type="predicted"/>
<dbReference type="SUPFAM" id="SSF53335">
    <property type="entry name" value="S-adenosyl-L-methionine-dependent methyltransferases"/>
    <property type="match status" value="1"/>
</dbReference>
<dbReference type="VEuPathDB" id="VectorBase:PPAI005389"/>
<dbReference type="EnsemblMetazoa" id="PPAI005389-RA">
    <property type="protein sequence ID" value="PPAI005389-PA"/>
    <property type="gene ID" value="PPAI005389"/>
</dbReference>
<organism evidence="2 3">
    <name type="scientific">Phlebotomus papatasi</name>
    <name type="common">Sandfly</name>
    <dbReference type="NCBI Taxonomy" id="29031"/>
    <lineage>
        <taxon>Eukaryota</taxon>
        <taxon>Metazoa</taxon>
        <taxon>Ecdysozoa</taxon>
        <taxon>Arthropoda</taxon>
        <taxon>Hexapoda</taxon>
        <taxon>Insecta</taxon>
        <taxon>Pterygota</taxon>
        <taxon>Neoptera</taxon>
        <taxon>Endopterygota</taxon>
        <taxon>Diptera</taxon>
        <taxon>Nematocera</taxon>
        <taxon>Psychodoidea</taxon>
        <taxon>Psychodidae</taxon>
        <taxon>Phlebotomus</taxon>
        <taxon>Phlebotomus</taxon>
    </lineage>
</organism>
<dbReference type="EMBL" id="AJVK01005023">
    <property type="status" value="NOT_ANNOTATED_CDS"/>
    <property type="molecule type" value="Genomic_DNA"/>
</dbReference>
<dbReference type="VEuPathDB" id="VectorBase:PPAPM1_007148"/>